<keyword evidence="1" id="KW-0812">Transmembrane</keyword>
<gene>
    <name evidence="2" type="ORF">A0O34_17645</name>
</gene>
<keyword evidence="1" id="KW-1133">Transmembrane helix</keyword>
<accession>A0A172XYY0</accession>
<proteinExistence type="predicted"/>
<keyword evidence="3" id="KW-1185">Reference proteome</keyword>
<feature type="transmembrane region" description="Helical" evidence="1">
    <location>
        <begin position="7"/>
        <end position="27"/>
    </location>
</feature>
<dbReference type="KEGG" id="chh:A0O34_17645"/>
<organism evidence="2 3">
    <name type="scientific">Chryseobacterium glaciei</name>
    <dbReference type="NCBI Taxonomy" id="1685010"/>
    <lineage>
        <taxon>Bacteria</taxon>
        <taxon>Pseudomonadati</taxon>
        <taxon>Bacteroidota</taxon>
        <taxon>Flavobacteriia</taxon>
        <taxon>Flavobacteriales</taxon>
        <taxon>Weeksellaceae</taxon>
        <taxon>Chryseobacterium group</taxon>
        <taxon>Chryseobacterium</taxon>
    </lineage>
</organism>
<name>A0A172XYY0_9FLAO</name>
<reference evidence="2 3" key="1">
    <citation type="submission" date="2016-04" db="EMBL/GenBank/DDBJ databases">
        <title>Complete Genome Sequence of Chryseobacterium sp. IHBB 10212.</title>
        <authorList>
            <person name="Pal M."/>
            <person name="Swarnkar M.K."/>
            <person name="Kaushal K."/>
            <person name="Chhibber S."/>
            <person name="Singh A.K."/>
            <person name="Gulati A."/>
        </authorList>
    </citation>
    <scope>NUCLEOTIDE SEQUENCE [LARGE SCALE GENOMIC DNA]</scope>
    <source>
        <strain evidence="2 3">IHBB 10212</strain>
    </source>
</reference>
<dbReference type="AlphaFoldDB" id="A0A172XYY0"/>
<dbReference type="EMBL" id="CP015199">
    <property type="protein sequence ID" value="ANF52229.1"/>
    <property type="molecule type" value="Genomic_DNA"/>
</dbReference>
<evidence type="ECO:0000313" key="2">
    <source>
        <dbReference type="EMBL" id="ANF52229.1"/>
    </source>
</evidence>
<protein>
    <submittedName>
        <fullName evidence="2">Uncharacterized protein</fullName>
    </submittedName>
</protein>
<dbReference type="RefSeq" id="WP_066757588.1">
    <property type="nucleotide sequence ID" value="NZ_CP015199.1"/>
</dbReference>
<dbReference type="Proteomes" id="UP000077824">
    <property type="component" value="Chromosome"/>
</dbReference>
<keyword evidence="1" id="KW-0472">Membrane</keyword>
<dbReference type="OrthoDB" id="1452462at2"/>
<evidence type="ECO:0000256" key="1">
    <source>
        <dbReference type="SAM" id="Phobius"/>
    </source>
</evidence>
<sequence length="79" mass="8867">MKKIIGIVITLLSIALIGIIILRIWNIEIISLENIIRSSATLILLGLAIVILSIVYGTFLRNNKQEYNQKTGNRAHPKQ</sequence>
<evidence type="ECO:0000313" key="3">
    <source>
        <dbReference type="Proteomes" id="UP000077824"/>
    </source>
</evidence>
<dbReference type="STRING" id="1685010.A0O34_17645"/>
<feature type="transmembrane region" description="Helical" evidence="1">
    <location>
        <begin position="39"/>
        <end position="60"/>
    </location>
</feature>